<dbReference type="Gene3D" id="2.60.120.200">
    <property type="match status" value="1"/>
</dbReference>
<accession>A0A6S7JUK4</accession>
<dbReference type="EMBL" id="CACRXK020020402">
    <property type="protein sequence ID" value="CAB4034768.1"/>
    <property type="molecule type" value="Genomic_DNA"/>
</dbReference>
<organism evidence="2 3">
    <name type="scientific">Paramuricea clavata</name>
    <name type="common">Red gorgonian</name>
    <name type="synonym">Violescent sea-whip</name>
    <dbReference type="NCBI Taxonomy" id="317549"/>
    <lineage>
        <taxon>Eukaryota</taxon>
        <taxon>Metazoa</taxon>
        <taxon>Cnidaria</taxon>
        <taxon>Anthozoa</taxon>
        <taxon>Octocorallia</taxon>
        <taxon>Malacalcyonacea</taxon>
        <taxon>Plexauridae</taxon>
        <taxon>Paramuricea</taxon>
    </lineage>
</organism>
<dbReference type="InterPro" id="IPR001791">
    <property type="entry name" value="Laminin_G"/>
</dbReference>
<evidence type="ECO:0000313" key="3">
    <source>
        <dbReference type="Proteomes" id="UP001152795"/>
    </source>
</evidence>
<sequence>WHNVVVKRRWKNVNISVDDLSQVSTVIPLNITQLLLKPPSTAVDTALYIFGGPSDIRYPVNFKGMINDLVINKRKPIISYVLKDPAYTLHGSGKLSKNYCHADV</sequence>
<dbReference type="SUPFAM" id="SSF49899">
    <property type="entry name" value="Concanavalin A-like lectins/glucanases"/>
    <property type="match status" value="1"/>
</dbReference>
<dbReference type="InterPro" id="IPR013320">
    <property type="entry name" value="ConA-like_dom_sf"/>
</dbReference>
<proteinExistence type="predicted"/>
<dbReference type="AlphaFoldDB" id="A0A6S7JUK4"/>
<feature type="non-terminal residue" evidence="2">
    <location>
        <position position="104"/>
    </location>
</feature>
<dbReference type="Pfam" id="PF02210">
    <property type="entry name" value="Laminin_G_2"/>
    <property type="match status" value="1"/>
</dbReference>
<dbReference type="Proteomes" id="UP001152795">
    <property type="component" value="Unassembled WGS sequence"/>
</dbReference>
<evidence type="ECO:0000313" key="2">
    <source>
        <dbReference type="EMBL" id="CAB4034768.1"/>
    </source>
</evidence>
<comment type="caution">
    <text evidence="1">Lacks conserved residue(s) required for the propagation of feature annotation.</text>
</comment>
<evidence type="ECO:0000256" key="1">
    <source>
        <dbReference type="PROSITE-ProRule" id="PRU00122"/>
    </source>
</evidence>
<protein>
    <submittedName>
        <fullName evidence="2">Uncharacterized protein</fullName>
    </submittedName>
</protein>
<name>A0A6S7JUK4_PARCT</name>
<reference evidence="2" key="1">
    <citation type="submission" date="2020-04" db="EMBL/GenBank/DDBJ databases">
        <authorList>
            <person name="Alioto T."/>
            <person name="Alioto T."/>
            <person name="Gomez Garrido J."/>
        </authorList>
    </citation>
    <scope>NUCLEOTIDE SEQUENCE</scope>
    <source>
        <strain evidence="2">A484AB</strain>
    </source>
</reference>
<comment type="caution">
    <text evidence="2">The sequence shown here is derived from an EMBL/GenBank/DDBJ whole genome shotgun (WGS) entry which is preliminary data.</text>
</comment>
<gene>
    <name evidence="2" type="ORF">PACLA_8A081442</name>
</gene>
<keyword evidence="3" id="KW-1185">Reference proteome</keyword>
<dbReference type="PROSITE" id="PS50025">
    <property type="entry name" value="LAM_G_DOMAIN"/>
    <property type="match status" value="1"/>
</dbReference>